<feature type="region of interest" description="Disordered" evidence="3">
    <location>
        <begin position="37"/>
        <end position="199"/>
    </location>
</feature>
<feature type="compositionally biased region" description="Low complexity" evidence="3">
    <location>
        <begin position="349"/>
        <end position="364"/>
    </location>
</feature>
<organism evidence="4 5">
    <name type="scientific">Ranatra chinensis</name>
    <dbReference type="NCBI Taxonomy" id="642074"/>
    <lineage>
        <taxon>Eukaryota</taxon>
        <taxon>Metazoa</taxon>
        <taxon>Ecdysozoa</taxon>
        <taxon>Arthropoda</taxon>
        <taxon>Hexapoda</taxon>
        <taxon>Insecta</taxon>
        <taxon>Pterygota</taxon>
        <taxon>Neoptera</taxon>
        <taxon>Paraneoptera</taxon>
        <taxon>Hemiptera</taxon>
        <taxon>Heteroptera</taxon>
        <taxon>Panheteroptera</taxon>
        <taxon>Nepomorpha</taxon>
        <taxon>Nepidae</taxon>
        <taxon>Ranatrinae</taxon>
        <taxon>Ranatra</taxon>
    </lineage>
</organism>
<feature type="compositionally biased region" description="Basic residues" evidence="3">
    <location>
        <begin position="69"/>
        <end position="78"/>
    </location>
</feature>
<feature type="compositionally biased region" description="Basic and acidic residues" evidence="3">
    <location>
        <begin position="873"/>
        <end position="889"/>
    </location>
</feature>
<feature type="compositionally biased region" description="Polar residues" evidence="3">
    <location>
        <begin position="43"/>
        <end position="54"/>
    </location>
</feature>
<feature type="compositionally biased region" description="Low complexity" evidence="3">
    <location>
        <begin position="121"/>
        <end position="140"/>
    </location>
</feature>
<dbReference type="PANTHER" id="PTHR24117">
    <property type="entry name" value="AGAP007537-PB"/>
    <property type="match status" value="1"/>
</dbReference>
<dbReference type="PRINTS" id="PR01415">
    <property type="entry name" value="ANKYRIN"/>
</dbReference>
<feature type="region of interest" description="Disordered" evidence="3">
    <location>
        <begin position="439"/>
        <end position="470"/>
    </location>
</feature>
<feature type="compositionally biased region" description="Basic residues" evidence="3">
    <location>
        <begin position="1023"/>
        <end position="1036"/>
    </location>
</feature>
<evidence type="ECO:0008006" key="6">
    <source>
        <dbReference type="Google" id="ProtNLM"/>
    </source>
</evidence>
<feature type="region of interest" description="Disordered" evidence="3">
    <location>
        <begin position="597"/>
        <end position="620"/>
    </location>
</feature>
<feature type="compositionally biased region" description="Basic residues" evidence="3">
    <location>
        <begin position="1048"/>
        <end position="1060"/>
    </location>
</feature>
<feature type="region of interest" description="Disordered" evidence="3">
    <location>
        <begin position="1097"/>
        <end position="1158"/>
    </location>
</feature>
<feature type="region of interest" description="Disordered" evidence="3">
    <location>
        <begin position="405"/>
        <end position="426"/>
    </location>
</feature>
<feature type="compositionally biased region" description="Basic and acidic residues" evidence="3">
    <location>
        <begin position="152"/>
        <end position="166"/>
    </location>
</feature>
<feature type="compositionally biased region" description="Low complexity" evidence="3">
    <location>
        <begin position="167"/>
        <end position="195"/>
    </location>
</feature>
<protein>
    <recommendedName>
        <fullName evidence="6">BCL-6 corepressor</fullName>
    </recommendedName>
</protein>
<proteinExistence type="inferred from homology"/>
<dbReference type="PROSITE" id="PS50088">
    <property type="entry name" value="ANK_REPEAT"/>
    <property type="match status" value="2"/>
</dbReference>
<dbReference type="Pfam" id="PF12796">
    <property type="entry name" value="Ank_2"/>
    <property type="match status" value="1"/>
</dbReference>
<feature type="compositionally biased region" description="Polar residues" evidence="3">
    <location>
        <begin position="890"/>
        <end position="900"/>
    </location>
</feature>
<feature type="region of interest" description="Disordered" evidence="3">
    <location>
        <begin position="1305"/>
        <end position="1355"/>
    </location>
</feature>
<accession>A0ABD0Y7S6</accession>
<dbReference type="SUPFAM" id="SSF48403">
    <property type="entry name" value="Ankyrin repeat"/>
    <property type="match status" value="1"/>
</dbReference>
<comment type="caution">
    <text evidence="4">The sequence shown here is derived from an EMBL/GenBank/DDBJ whole genome shotgun (WGS) entry which is preliminary data.</text>
</comment>
<feature type="compositionally biased region" description="Polar residues" evidence="3">
    <location>
        <begin position="258"/>
        <end position="286"/>
    </location>
</feature>
<feature type="compositionally biased region" description="Basic and acidic residues" evidence="3">
    <location>
        <begin position="310"/>
        <end position="327"/>
    </location>
</feature>
<feature type="region of interest" description="Disordered" evidence="3">
    <location>
        <begin position="492"/>
        <end position="543"/>
    </location>
</feature>
<feature type="region of interest" description="Disordered" evidence="3">
    <location>
        <begin position="257"/>
        <end position="392"/>
    </location>
</feature>
<dbReference type="Proteomes" id="UP001558652">
    <property type="component" value="Unassembled WGS sequence"/>
</dbReference>
<dbReference type="EMBL" id="JBFDAA010000012">
    <property type="protein sequence ID" value="KAL1123438.1"/>
    <property type="molecule type" value="Genomic_DNA"/>
</dbReference>
<feature type="region of interest" description="Disordered" evidence="3">
    <location>
        <begin position="952"/>
        <end position="1070"/>
    </location>
</feature>
<dbReference type="InterPro" id="IPR036770">
    <property type="entry name" value="Ankyrin_rpt-contain_sf"/>
</dbReference>
<comment type="similarity">
    <text evidence="1">Belongs to the BCOR family.</text>
</comment>
<gene>
    <name evidence="4" type="ORF">AAG570_002518</name>
</gene>
<dbReference type="InterPro" id="IPR002110">
    <property type="entry name" value="Ankyrin_rpt"/>
</dbReference>
<feature type="compositionally biased region" description="Low complexity" evidence="3">
    <location>
        <begin position="79"/>
        <end position="102"/>
    </location>
</feature>
<evidence type="ECO:0000256" key="2">
    <source>
        <dbReference type="PROSITE-ProRule" id="PRU00023"/>
    </source>
</evidence>
<feature type="region of interest" description="Disordered" evidence="3">
    <location>
        <begin position="743"/>
        <end position="900"/>
    </location>
</feature>
<reference evidence="4 5" key="1">
    <citation type="submission" date="2024-07" db="EMBL/GenBank/DDBJ databases">
        <title>Chromosome-level genome assembly of the water stick insect Ranatra chinensis (Heteroptera: Nepidae).</title>
        <authorList>
            <person name="Liu X."/>
        </authorList>
    </citation>
    <scope>NUCLEOTIDE SEQUENCE [LARGE SCALE GENOMIC DNA]</scope>
    <source>
        <strain evidence="4">Cailab_2021Rc</strain>
        <tissue evidence="4">Muscle</tissue>
    </source>
</reference>
<feature type="region of interest" description="Disordered" evidence="3">
    <location>
        <begin position="1406"/>
        <end position="1428"/>
    </location>
</feature>
<feature type="compositionally biased region" description="Low complexity" evidence="3">
    <location>
        <begin position="779"/>
        <end position="794"/>
    </location>
</feature>
<feature type="compositionally biased region" description="Low complexity" evidence="3">
    <location>
        <begin position="1002"/>
        <end position="1011"/>
    </location>
</feature>
<feature type="compositionally biased region" description="Polar residues" evidence="3">
    <location>
        <begin position="366"/>
        <end position="392"/>
    </location>
</feature>
<feature type="region of interest" description="Disordered" evidence="3">
    <location>
        <begin position="913"/>
        <end position="932"/>
    </location>
</feature>
<feature type="repeat" description="ANK" evidence="2">
    <location>
        <begin position="1486"/>
        <end position="1518"/>
    </location>
</feature>
<dbReference type="PANTHER" id="PTHR24117:SF9">
    <property type="entry name" value="BCL-6 COREPRESSOR PCGF1 BINDING DOMAIN-CONTAINING PROTEIN"/>
    <property type="match status" value="1"/>
</dbReference>
<feature type="compositionally biased region" description="Basic and acidic residues" evidence="3">
    <location>
        <begin position="766"/>
        <end position="775"/>
    </location>
</feature>
<dbReference type="SMART" id="SM00248">
    <property type="entry name" value="ANK"/>
    <property type="match status" value="3"/>
</dbReference>
<keyword evidence="2" id="KW-0040">ANK repeat</keyword>
<feature type="repeat" description="ANK" evidence="2">
    <location>
        <begin position="1519"/>
        <end position="1551"/>
    </location>
</feature>
<evidence type="ECO:0000313" key="4">
    <source>
        <dbReference type="EMBL" id="KAL1123438.1"/>
    </source>
</evidence>
<dbReference type="InterPro" id="IPR047144">
    <property type="entry name" value="BCOR-like"/>
</dbReference>
<feature type="compositionally biased region" description="Pro residues" evidence="3">
    <location>
        <begin position="454"/>
        <end position="467"/>
    </location>
</feature>
<dbReference type="Pfam" id="PF00023">
    <property type="entry name" value="Ank"/>
    <property type="match status" value="1"/>
</dbReference>
<dbReference type="PROSITE" id="PS50297">
    <property type="entry name" value="ANK_REP_REGION"/>
    <property type="match status" value="2"/>
</dbReference>
<feature type="compositionally biased region" description="Low complexity" evidence="3">
    <location>
        <begin position="329"/>
        <end position="341"/>
    </location>
</feature>
<evidence type="ECO:0000256" key="3">
    <source>
        <dbReference type="SAM" id="MobiDB-lite"/>
    </source>
</evidence>
<feature type="compositionally biased region" description="Basic and acidic residues" evidence="3">
    <location>
        <begin position="1413"/>
        <end position="1422"/>
    </location>
</feature>
<feature type="compositionally biased region" description="Polar residues" evidence="3">
    <location>
        <begin position="1325"/>
        <end position="1352"/>
    </location>
</feature>
<evidence type="ECO:0000313" key="5">
    <source>
        <dbReference type="Proteomes" id="UP001558652"/>
    </source>
</evidence>
<keyword evidence="5" id="KW-1185">Reference proteome</keyword>
<feature type="compositionally biased region" description="Polar residues" evidence="3">
    <location>
        <begin position="439"/>
        <end position="448"/>
    </location>
</feature>
<evidence type="ECO:0000256" key="1">
    <source>
        <dbReference type="ARBA" id="ARBA00034703"/>
    </source>
</evidence>
<dbReference type="Gene3D" id="1.25.40.20">
    <property type="entry name" value="Ankyrin repeat-containing domain"/>
    <property type="match status" value="1"/>
</dbReference>
<sequence>MFAMYRLPPLASFSTLNYRGGAGGSLPSATGQIKAEYPKYESSRSGAPVQQQAYSYPGGSGVHQQQQQHHQHQQHLHHQQQLQHQQQQQHQLQQQQQLQQQHGHSPLAVNNHGHSPLPVNSHGHSPLPHGLHPSSVQQVNHLHHHQQQQQQEQHHHQQQQHDDQLSSRRSYFTPSSSRRVASTTVVNSSASISSNGTTHRSILSGVVKRESPLDLSVKTVRQSADSTAKDDAEHMYNNFAFQGHEMLQFRSKGRVPQQIHQSVPSNINGHTSSVNTAPSRSGQSLPVTGVPKVDFYPDFRHQAIQPTSHGYREDTGKQQPKPPEHHQNRLQQHPQIQLQQRTEQHRNQNHMQQRQQLPQQSAPQYFPSTNPLPSVMTFSKSSASPTPTYNSHPYYQTSAPMQRLSSTTTLHPTYPPQYSYEPTKQSVDKRFAECNSKLPNHTLEQSYQLGKRPSPSPGQRPVLPPKLPRVDNWRQSIDQQIEKKFISYLSSKDMTNGDISPSKSSTPLGRQNHGQISVPTSRSSQSPGNSHAQFKSPNTAIAPSASYQPNIQFLGQAGKVPTEYQPQAALKPRNLPVSRVADKRVLSILRNNLEAKNQLQNKTQVNPPPRLPGDHHFNSLEPKLNVTQSSYDSHNSYPIQPTKNSLPPFGAIAVDRTSTPPFHNHKLHLPKAIDSVCQDAMLPPQITPPIQEIVDITGDDDEMKESKPDLLPNGGLQTGLETNLAAFLAARIRTKAELKQVDPSALAGNGVNPTDNFPPHPNSETTPKDLIKLGLEEAGNSSTSGSKTSSWNVSPPKLTKEPNGTNSSMLPRRRLFSRSDEETPTGETLETKASEGVTMPPRDPTGLRSSSETSVFDFRDSESESEMPVLERQTLHEMRKDRKQPKQQENETPTKQANDDTWNETCEQLLIQLQNGSAEKRSRRGRKKKTSVERPIKIEILEEDSLKDGISCDIKKEDEESNVEVPKEEELSDDDIPLVQRGVLLDSESSDAEGTRSERSSDGSSDESSSSDSEEPSEISVVRRLRQRKPATRSRMKLREREPVVPLKKVRKVGRKKKTQKPNFGDGTDFVPGWEEELYRYKKSLRMPPRLINITRPPGWPRGTLSLPDLERLPDSPMTTDSMDCGQSKGKVDGDADSTGNKNKTEDNKSKAKSSIMQSLGEEKSFLDRLMQKYCSRKKKKGNSLESKAKIIPRVTSGPELLPTPTLDEHLKVKTGKELNSLSKLNRGKKSTKDADKNDCDIKDSVYLGYFRKETVAEFREAFVKHNNGFAGENDLPPVILHTRTRTETKVMQHRATIREVFGAERPASAPPDSFSDRLKFRSMGGSNRTAKQSASVRRSKKALQNSKNQLIQGEIRRRRNRDLLNAYRLRRSKETDDIPSLRTEKRLKLRTIRRKLKSSGFDYIRKKKKQQQKKDGTEPVKEKRKIPHKATPMTEQEILNEIKGWVMNKGLGETPLHRAARLGYVEIVAYCLKKLHHNPSPRDNAGYTPLHEACSRGHIDIARLLLFYGANVSDSALGGVRPLHEAAENGFTELIKVLLEYGADPELATYSGQTALLLATDKEANILMQQHIAKRLYTTSTNSKEACGSETFERMAAETDQVEKIDGFEIEESEQVLPNLYRLSGELRTDSWVLFHELAPLVHIKTREALLKQLGQDARTVLRDMKLSEFYAKAHCRTIKADTKLNPKVAKVTLVKYTDTVKFLLGVETTVIPR</sequence>
<name>A0ABD0Y7S6_9HEMI</name>